<dbReference type="RefSeq" id="WP_186436540.1">
    <property type="nucleotide sequence ID" value="NZ_LT592170.1"/>
</dbReference>
<evidence type="ECO:0000313" key="3">
    <source>
        <dbReference type="Proteomes" id="UP000214566"/>
    </source>
</evidence>
<reference evidence="2 3" key="1">
    <citation type="submission" date="2016-06" db="EMBL/GenBank/DDBJ databases">
        <authorList>
            <person name="Kjaerup R.B."/>
            <person name="Dalgaard T.S."/>
            <person name="Juul-Madsen H.R."/>
        </authorList>
    </citation>
    <scope>NUCLEOTIDE SEQUENCE [LARGE SCALE GENOMIC DNA]</scope>
    <source>
        <strain evidence="2 3">DSM 16361</strain>
    </source>
</reference>
<keyword evidence="1" id="KW-0812">Transmembrane</keyword>
<feature type="transmembrane region" description="Helical" evidence="1">
    <location>
        <begin position="88"/>
        <end position="109"/>
    </location>
</feature>
<evidence type="ECO:0008006" key="4">
    <source>
        <dbReference type="Google" id="ProtNLM"/>
    </source>
</evidence>
<proteinExistence type="predicted"/>
<keyword evidence="1" id="KW-0472">Membrane</keyword>
<gene>
    <name evidence="2" type="primary">ydgC</name>
    <name evidence="2" type="ORF">THIARS_50139</name>
</gene>
<accession>A0A238D0V7</accession>
<dbReference type="InterPro" id="IPR009707">
    <property type="entry name" value="GlpM/YdgC"/>
</dbReference>
<keyword evidence="1" id="KW-1133">Transmembrane helix</keyword>
<evidence type="ECO:0000256" key="1">
    <source>
        <dbReference type="SAM" id="Phobius"/>
    </source>
</evidence>
<feature type="transmembrane region" description="Helical" evidence="1">
    <location>
        <begin position="29"/>
        <end position="47"/>
    </location>
</feature>
<protein>
    <recommendedName>
        <fullName evidence="4">Membrane protein GlpM</fullName>
    </recommendedName>
</protein>
<dbReference type="Pfam" id="PF06942">
    <property type="entry name" value="GlpM"/>
    <property type="match status" value="1"/>
</dbReference>
<organism evidence="2 3">
    <name type="scientific">Thiomonas delicata</name>
    <name type="common">Thiomonas cuprina</name>
    <dbReference type="NCBI Taxonomy" id="364030"/>
    <lineage>
        <taxon>Bacteria</taxon>
        <taxon>Pseudomonadati</taxon>
        <taxon>Pseudomonadota</taxon>
        <taxon>Betaproteobacteria</taxon>
        <taxon>Burkholderiales</taxon>
        <taxon>Thiomonas</taxon>
    </lineage>
</organism>
<evidence type="ECO:0000313" key="2">
    <source>
        <dbReference type="EMBL" id="SBP86891.1"/>
    </source>
</evidence>
<name>A0A238D0V7_THIDL</name>
<sequence>MIPLALKALLGAAAAVLIALLAASRNYVIAGLVPLFPTFALIAHVLVGRERGPAALRATAVFGLWAMLPYAVYLVAVDLLAERLPLAAVLSVATLAWLLSAGLLMFVWMRWHGA</sequence>
<keyword evidence="3" id="KW-1185">Reference proteome</keyword>
<feature type="transmembrane region" description="Helical" evidence="1">
    <location>
        <begin position="54"/>
        <end position="76"/>
    </location>
</feature>
<dbReference type="Proteomes" id="UP000214566">
    <property type="component" value="Unassembled WGS sequence"/>
</dbReference>
<dbReference type="EMBL" id="FLMQ01000045">
    <property type="protein sequence ID" value="SBP86891.1"/>
    <property type="molecule type" value="Genomic_DNA"/>
</dbReference>
<dbReference type="AlphaFoldDB" id="A0A238D0V7"/>